<dbReference type="AlphaFoldDB" id="A0A409Y366"/>
<organism evidence="2 3">
    <name type="scientific">Gymnopilus dilepis</name>
    <dbReference type="NCBI Taxonomy" id="231916"/>
    <lineage>
        <taxon>Eukaryota</taxon>
        <taxon>Fungi</taxon>
        <taxon>Dikarya</taxon>
        <taxon>Basidiomycota</taxon>
        <taxon>Agaricomycotina</taxon>
        <taxon>Agaricomycetes</taxon>
        <taxon>Agaricomycetidae</taxon>
        <taxon>Agaricales</taxon>
        <taxon>Agaricineae</taxon>
        <taxon>Hymenogastraceae</taxon>
        <taxon>Gymnopilus</taxon>
    </lineage>
</organism>
<feature type="region of interest" description="Disordered" evidence="1">
    <location>
        <begin position="131"/>
        <end position="162"/>
    </location>
</feature>
<feature type="compositionally biased region" description="Low complexity" evidence="1">
    <location>
        <begin position="375"/>
        <end position="384"/>
    </location>
</feature>
<evidence type="ECO:0000313" key="3">
    <source>
        <dbReference type="Proteomes" id="UP000284706"/>
    </source>
</evidence>
<accession>A0A409Y366</accession>
<protein>
    <submittedName>
        <fullName evidence="2">Uncharacterized protein</fullName>
    </submittedName>
</protein>
<name>A0A409Y366_9AGAR</name>
<sequence>MSSFWYKSKSLFSSLLQPLFDFMTLNAPETLFPQQPMPVESYEAIVAGTNVLNGKDKEAAKNYFVKEIRLYKCKSHPYHEYLIIEVTYRNHSPSAFLRVERTRTQPEEATEEEFFKRLPRPLAETFRAALKDAQPENTDDSTVEEATYPPPVTPSSSSSQTGKFHWDFHSPSSASLKTLNGKPAVDTVISVNPDSLTDDDLWVTLEMNHIPLAQLACLAKIVHDEDPIYSVFRHQCYWYANLIMKVIEKDAKKKSERRVVNDNDNNMLRLARARGTWWRIPVGKVEKKMVEMISEKFKKTWDQRMTDPITSSGNAVHHDFRETGAANEGDAVEENPRKVAELTEMLAEERRGRAEERRAWEEERRAREEAERRLQQALQQQAQA</sequence>
<evidence type="ECO:0000313" key="2">
    <source>
        <dbReference type="EMBL" id="PPQ97439.1"/>
    </source>
</evidence>
<dbReference type="InParanoid" id="A0A409Y366"/>
<gene>
    <name evidence="2" type="ORF">CVT26_002849</name>
</gene>
<proteinExistence type="predicted"/>
<feature type="compositionally biased region" description="Basic and acidic residues" evidence="1">
    <location>
        <begin position="348"/>
        <end position="374"/>
    </location>
</feature>
<reference evidence="2 3" key="1">
    <citation type="journal article" date="2018" name="Evol. Lett.">
        <title>Horizontal gene cluster transfer increased hallucinogenic mushroom diversity.</title>
        <authorList>
            <person name="Reynolds H.T."/>
            <person name="Vijayakumar V."/>
            <person name="Gluck-Thaler E."/>
            <person name="Korotkin H.B."/>
            <person name="Matheny P.B."/>
            <person name="Slot J.C."/>
        </authorList>
    </citation>
    <scope>NUCLEOTIDE SEQUENCE [LARGE SCALE GENOMIC DNA]</scope>
    <source>
        <strain evidence="2 3">SRW20</strain>
    </source>
</reference>
<feature type="region of interest" description="Disordered" evidence="1">
    <location>
        <begin position="348"/>
        <end position="384"/>
    </location>
</feature>
<dbReference type="OrthoDB" id="3050759at2759"/>
<dbReference type="EMBL" id="NHYE01001249">
    <property type="protein sequence ID" value="PPQ97439.1"/>
    <property type="molecule type" value="Genomic_DNA"/>
</dbReference>
<evidence type="ECO:0000256" key="1">
    <source>
        <dbReference type="SAM" id="MobiDB-lite"/>
    </source>
</evidence>
<dbReference type="Proteomes" id="UP000284706">
    <property type="component" value="Unassembled WGS sequence"/>
</dbReference>
<keyword evidence="3" id="KW-1185">Reference proteome</keyword>
<comment type="caution">
    <text evidence="2">The sequence shown here is derived from an EMBL/GenBank/DDBJ whole genome shotgun (WGS) entry which is preliminary data.</text>
</comment>